<evidence type="ECO:0000256" key="1">
    <source>
        <dbReference type="SAM" id="Phobius"/>
    </source>
</evidence>
<keyword evidence="1" id="KW-1133">Transmembrane helix</keyword>
<proteinExistence type="predicted"/>
<dbReference type="Proteomes" id="UP000283644">
    <property type="component" value="Unassembled WGS sequence"/>
</dbReference>
<organism evidence="2 3">
    <name type="scientific">Nocardioides immobilis</name>
    <dbReference type="NCBI Taxonomy" id="2049295"/>
    <lineage>
        <taxon>Bacteria</taxon>
        <taxon>Bacillati</taxon>
        <taxon>Actinomycetota</taxon>
        <taxon>Actinomycetes</taxon>
        <taxon>Propionibacteriales</taxon>
        <taxon>Nocardioidaceae</taxon>
        <taxon>Nocardioides</taxon>
    </lineage>
</organism>
<accession>A0A417Y2D8</accession>
<name>A0A417Y2D8_9ACTN</name>
<keyword evidence="1" id="KW-0472">Membrane</keyword>
<keyword evidence="1" id="KW-0812">Transmembrane</keyword>
<keyword evidence="3" id="KW-1185">Reference proteome</keyword>
<gene>
    <name evidence="2" type="ORF">D0Z08_13350</name>
</gene>
<dbReference type="AlphaFoldDB" id="A0A417Y2D8"/>
<evidence type="ECO:0000313" key="2">
    <source>
        <dbReference type="EMBL" id="RHW26735.1"/>
    </source>
</evidence>
<dbReference type="RefSeq" id="WP_118925732.1">
    <property type="nucleotide sequence ID" value="NZ_QXGH01000016.1"/>
</dbReference>
<protein>
    <submittedName>
        <fullName evidence="2">Uncharacterized protein</fullName>
    </submittedName>
</protein>
<reference evidence="2 3" key="1">
    <citation type="submission" date="2018-09" db="EMBL/GenBank/DDBJ databases">
        <title>Genome sequencing of Nocardioides immobilis CCTCC AB 2017083 for comparison to Nocardioides silvaticus.</title>
        <authorList>
            <person name="Li C."/>
            <person name="Wang G."/>
        </authorList>
    </citation>
    <scope>NUCLEOTIDE SEQUENCE [LARGE SCALE GENOMIC DNA]</scope>
    <source>
        <strain evidence="2 3">CCTCC AB 2017083</strain>
    </source>
</reference>
<dbReference type="EMBL" id="QXGH01000016">
    <property type="protein sequence ID" value="RHW26735.1"/>
    <property type="molecule type" value="Genomic_DNA"/>
</dbReference>
<sequence length="64" mass="7405">MSANEYVLWFIGMAVAIALILGLGTLRMAGLLRRRARAVEAEHEAQVVEHHHWYDRFHHHHHAA</sequence>
<feature type="transmembrane region" description="Helical" evidence="1">
    <location>
        <begin position="6"/>
        <end position="26"/>
    </location>
</feature>
<comment type="caution">
    <text evidence="2">The sequence shown here is derived from an EMBL/GenBank/DDBJ whole genome shotgun (WGS) entry which is preliminary data.</text>
</comment>
<evidence type="ECO:0000313" key="3">
    <source>
        <dbReference type="Proteomes" id="UP000283644"/>
    </source>
</evidence>